<comment type="similarity">
    <text evidence="1">Belongs to the DeoC/FbaB aldolase family. DeoC type 1 subfamily.</text>
</comment>
<dbReference type="InterPro" id="IPR013785">
    <property type="entry name" value="Aldolase_TIM"/>
</dbReference>
<dbReference type="SUPFAM" id="SSF51569">
    <property type="entry name" value="Aldolase"/>
    <property type="match status" value="1"/>
</dbReference>
<dbReference type="InterPro" id="IPR028581">
    <property type="entry name" value="DeoC_typeI"/>
</dbReference>
<comment type="catalytic activity">
    <reaction evidence="7">
        <text>2-deoxy-D-ribose 5-phosphate = D-glyceraldehyde 3-phosphate + acetaldehyde</text>
        <dbReference type="Rhea" id="RHEA:12821"/>
        <dbReference type="ChEBI" id="CHEBI:15343"/>
        <dbReference type="ChEBI" id="CHEBI:59776"/>
        <dbReference type="ChEBI" id="CHEBI:62877"/>
        <dbReference type="EC" id="4.1.2.4"/>
    </reaction>
</comment>
<evidence type="ECO:0000256" key="2">
    <source>
        <dbReference type="ARBA" id="ARBA00012515"/>
    </source>
</evidence>
<reference evidence="8" key="1">
    <citation type="journal article" date="2015" name="Nature">
        <title>Complex archaea that bridge the gap between prokaryotes and eukaryotes.</title>
        <authorList>
            <person name="Spang A."/>
            <person name="Saw J.H."/>
            <person name="Jorgensen S.L."/>
            <person name="Zaremba-Niedzwiedzka K."/>
            <person name="Martijn J."/>
            <person name="Lind A.E."/>
            <person name="van Eijk R."/>
            <person name="Schleper C."/>
            <person name="Guy L."/>
            <person name="Ettema T.J."/>
        </authorList>
    </citation>
    <scope>NUCLEOTIDE SEQUENCE</scope>
</reference>
<dbReference type="GO" id="GO:0004139">
    <property type="term" value="F:deoxyribose-phosphate aldolase activity"/>
    <property type="evidence" value="ECO:0007669"/>
    <property type="project" value="UniProtKB-EC"/>
</dbReference>
<dbReference type="InterPro" id="IPR011343">
    <property type="entry name" value="DeoC"/>
</dbReference>
<gene>
    <name evidence="8" type="ORF">LCGC14_1092720</name>
</gene>
<evidence type="ECO:0000256" key="1">
    <source>
        <dbReference type="ARBA" id="ARBA00010936"/>
    </source>
</evidence>
<dbReference type="NCBIfam" id="TIGR00126">
    <property type="entry name" value="deoC"/>
    <property type="match status" value="1"/>
</dbReference>
<evidence type="ECO:0000256" key="5">
    <source>
        <dbReference type="ARBA" id="ARBA00023270"/>
    </source>
</evidence>
<organism evidence="8">
    <name type="scientific">marine sediment metagenome</name>
    <dbReference type="NCBI Taxonomy" id="412755"/>
    <lineage>
        <taxon>unclassified sequences</taxon>
        <taxon>metagenomes</taxon>
        <taxon>ecological metagenomes</taxon>
    </lineage>
</organism>
<dbReference type="Gene3D" id="3.20.20.70">
    <property type="entry name" value="Aldolase class I"/>
    <property type="match status" value="1"/>
</dbReference>
<evidence type="ECO:0000313" key="8">
    <source>
        <dbReference type="EMBL" id="KKN04905.1"/>
    </source>
</evidence>
<sequence length="215" mass="23284">MSIASRIDHTNLKANAISKDIENLCFEAKDFGFRAVCTNSKFTKLAKKFLTGSSVSVVTVIDFPLGSSTTDVKINAIRSAIELGTDELDVVWDVSSFLEESYEVCLAELDSIIIAANLIPVKIIVETALIPEDGFGIAYDIVKDAGAKFIKTSTGQYLQDKNAYSAVKCWSKKDGLLIKASGGIRDLETAKAFITRGADVIGTSSGIKIMRQEKE</sequence>
<dbReference type="Pfam" id="PF01791">
    <property type="entry name" value="DeoC"/>
    <property type="match status" value="1"/>
</dbReference>
<proteinExistence type="inferred from homology"/>
<evidence type="ECO:0000256" key="3">
    <source>
        <dbReference type="ARBA" id="ARBA00022490"/>
    </source>
</evidence>
<evidence type="ECO:0000256" key="6">
    <source>
        <dbReference type="ARBA" id="ARBA00032755"/>
    </source>
</evidence>
<dbReference type="GO" id="GO:0005737">
    <property type="term" value="C:cytoplasm"/>
    <property type="evidence" value="ECO:0007669"/>
    <property type="project" value="InterPro"/>
</dbReference>
<keyword evidence="5" id="KW-0704">Schiff base</keyword>
<dbReference type="EMBL" id="LAZR01004866">
    <property type="protein sequence ID" value="KKN04905.1"/>
    <property type="molecule type" value="Genomic_DNA"/>
</dbReference>
<dbReference type="PANTHER" id="PTHR10889">
    <property type="entry name" value="DEOXYRIBOSE-PHOSPHATE ALDOLASE"/>
    <property type="match status" value="1"/>
</dbReference>
<keyword evidence="3" id="KW-0963">Cytoplasm</keyword>
<protein>
    <recommendedName>
        <fullName evidence="2">deoxyribose-phosphate aldolase</fullName>
        <ecNumber evidence="2">4.1.2.4</ecNumber>
    </recommendedName>
    <alternativeName>
        <fullName evidence="6">2-deoxy-D-ribose 5-phosphate aldolase</fullName>
    </alternativeName>
</protein>
<dbReference type="SMART" id="SM01133">
    <property type="entry name" value="DeoC"/>
    <property type="match status" value="1"/>
</dbReference>
<comment type="caution">
    <text evidence="8">The sequence shown here is derived from an EMBL/GenBank/DDBJ whole genome shotgun (WGS) entry which is preliminary data.</text>
</comment>
<evidence type="ECO:0000256" key="7">
    <source>
        <dbReference type="ARBA" id="ARBA00048791"/>
    </source>
</evidence>
<dbReference type="PANTHER" id="PTHR10889:SF1">
    <property type="entry name" value="DEOXYRIBOSE-PHOSPHATE ALDOLASE"/>
    <property type="match status" value="1"/>
</dbReference>
<dbReference type="CDD" id="cd00959">
    <property type="entry name" value="DeoC"/>
    <property type="match status" value="1"/>
</dbReference>
<keyword evidence="4" id="KW-0456">Lyase</keyword>
<dbReference type="InterPro" id="IPR002915">
    <property type="entry name" value="DeoC/FbaB/LacD_aldolase"/>
</dbReference>
<accession>A0A0F9MBY8</accession>
<name>A0A0F9MBY8_9ZZZZ</name>
<dbReference type="GO" id="GO:0009264">
    <property type="term" value="P:deoxyribonucleotide catabolic process"/>
    <property type="evidence" value="ECO:0007669"/>
    <property type="project" value="InterPro"/>
</dbReference>
<dbReference type="AlphaFoldDB" id="A0A0F9MBY8"/>
<dbReference type="PIRSF" id="PIRSF001357">
    <property type="entry name" value="DeoC"/>
    <property type="match status" value="1"/>
</dbReference>
<evidence type="ECO:0000256" key="4">
    <source>
        <dbReference type="ARBA" id="ARBA00023239"/>
    </source>
</evidence>
<dbReference type="GO" id="GO:0016052">
    <property type="term" value="P:carbohydrate catabolic process"/>
    <property type="evidence" value="ECO:0007669"/>
    <property type="project" value="TreeGrafter"/>
</dbReference>
<dbReference type="HAMAP" id="MF_00114">
    <property type="entry name" value="DeoC_type1"/>
    <property type="match status" value="1"/>
</dbReference>
<dbReference type="EC" id="4.1.2.4" evidence="2"/>